<comment type="subcellular location">
    <subcellularLocation>
        <location evidence="1">Nucleus</location>
    </subcellularLocation>
</comment>
<dbReference type="InterPro" id="IPR017930">
    <property type="entry name" value="Myb_dom"/>
</dbReference>
<evidence type="ECO:0000256" key="4">
    <source>
        <dbReference type="SAM" id="MobiDB-lite"/>
    </source>
</evidence>
<evidence type="ECO:0000259" key="7">
    <source>
        <dbReference type="PROSITE" id="PS51294"/>
    </source>
</evidence>
<dbReference type="InterPro" id="IPR017884">
    <property type="entry name" value="SANT_dom"/>
</dbReference>
<feature type="compositionally biased region" description="Low complexity" evidence="4">
    <location>
        <begin position="552"/>
        <end position="565"/>
    </location>
</feature>
<dbReference type="EMBL" id="CAJHJG010005872">
    <property type="protein sequence ID" value="CAD6953176.1"/>
    <property type="molecule type" value="Genomic_DNA"/>
</dbReference>
<feature type="compositionally biased region" description="Acidic residues" evidence="4">
    <location>
        <begin position="615"/>
        <end position="627"/>
    </location>
</feature>
<evidence type="ECO:0000313" key="8">
    <source>
        <dbReference type="EMBL" id="CAD6953176.1"/>
    </source>
</evidence>
<evidence type="ECO:0000313" key="10">
    <source>
        <dbReference type="Proteomes" id="UP000077671"/>
    </source>
</evidence>
<evidence type="ECO:0000259" key="6">
    <source>
        <dbReference type="PROSITE" id="PS51293"/>
    </source>
</evidence>
<dbReference type="EMBL" id="LWDD02000331">
    <property type="protein sequence ID" value="KAE8261698.1"/>
    <property type="molecule type" value="Genomic_DNA"/>
</dbReference>
<accession>A0A177UVH2</accession>
<dbReference type="PROSITE" id="PS51293">
    <property type="entry name" value="SANT"/>
    <property type="match status" value="1"/>
</dbReference>
<dbReference type="Pfam" id="PF00249">
    <property type="entry name" value="Myb_DNA-binding"/>
    <property type="match status" value="1"/>
</dbReference>
<keyword evidence="2" id="KW-0238">DNA-binding</keyword>
<dbReference type="Gene3D" id="1.10.10.60">
    <property type="entry name" value="Homeodomain-like"/>
    <property type="match status" value="1"/>
</dbReference>
<reference evidence="9" key="1">
    <citation type="submission" date="2016-04" db="EMBL/GenBank/DDBJ databases">
        <authorList>
            <person name="Nguyen H.D."/>
            <person name="Kesanakurti P."/>
            <person name="Cullis J."/>
            <person name="Levesque C.A."/>
            <person name="Hambleton S."/>
        </authorList>
    </citation>
    <scope>NUCLEOTIDE SEQUENCE</scope>
    <source>
        <strain evidence="9">DAOMC 238032</strain>
    </source>
</reference>
<feature type="domain" description="SANT" evidence="6">
    <location>
        <begin position="151"/>
        <end position="201"/>
    </location>
</feature>
<dbReference type="CDD" id="cd00167">
    <property type="entry name" value="SANT"/>
    <property type="match status" value="1"/>
</dbReference>
<feature type="region of interest" description="Disordered" evidence="4">
    <location>
        <begin position="384"/>
        <end position="627"/>
    </location>
</feature>
<evidence type="ECO:0000313" key="11">
    <source>
        <dbReference type="Proteomes" id="UP000836402"/>
    </source>
</evidence>
<dbReference type="Proteomes" id="UP000836402">
    <property type="component" value="Unassembled WGS sequence"/>
</dbReference>
<feature type="domain" description="Myb-like" evidence="5">
    <location>
        <begin position="204"/>
        <end position="272"/>
    </location>
</feature>
<feature type="compositionally biased region" description="Acidic residues" evidence="4">
    <location>
        <begin position="566"/>
        <end position="598"/>
    </location>
</feature>
<dbReference type="SUPFAM" id="SSF46689">
    <property type="entry name" value="Homeodomain-like"/>
    <property type="match status" value="1"/>
</dbReference>
<evidence type="ECO:0000313" key="9">
    <source>
        <dbReference type="EMBL" id="KAE8261698.1"/>
    </source>
</evidence>
<dbReference type="GO" id="GO:0005634">
    <property type="term" value="C:nucleus"/>
    <property type="evidence" value="ECO:0007669"/>
    <property type="project" value="UniProtKB-SubCell"/>
</dbReference>
<keyword evidence="3" id="KW-0539">Nucleus</keyword>
<dbReference type="GO" id="GO:0000976">
    <property type="term" value="F:transcription cis-regulatory region binding"/>
    <property type="evidence" value="ECO:0007669"/>
    <property type="project" value="TreeGrafter"/>
</dbReference>
<keyword evidence="11" id="KW-1185">Reference proteome</keyword>
<dbReference type="SMART" id="SM00717">
    <property type="entry name" value="SANT"/>
    <property type="match status" value="3"/>
</dbReference>
<feature type="domain" description="Myb-like" evidence="5">
    <location>
        <begin position="148"/>
        <end position="197"/>
    </location>
</feature>
<dbReference type="GO" id="GO:0003700">
    <property type="term" value="F:DNA-binding transcription factor activity"/>
    <property type="evidence" value="ECO:0007669"/>
    <property type="project" value="TreeGrafter"/>
</dbReference>
<gene>
    <name evidence="9" type="ORF">A4X03_0g3038</name>
    <name evidence="8" type="ORF">JKIAZH3_G9852</name>
</gene>
<dbReference type="Proteomes" id="UP000077671">
    <property type="component" value="Unassembled WGS sequence"/>
</dbReference>
<organism evidence="9 10">
    <name type="scientific">Tilletia caries</name>
    <name type="common">wheat bunt fungus</name>
    <dbReference type="NCBI Taxonomy" id="13290"/>
    <lineage>
        <taxon>Eukaryota</taxon>
        <taxon>Fungi</taxon>
        <taxon>Dikarya</taxon>
        <taxon>Basidiomycota</taxon>
        <taxon>Ustilaginomycotina</taxon>
        <taxon>Exobasidiomycetes</taxon>
        <taxon>Tilletiales</taxon>
        <taxon>Tilletiaceae</taxon>
        <taxon>Tilletia</taxon>
    </lineage>
</organism>
<reference evidence="9" key="2">
    <citation type="journal article" date="2019" name="IMA Fungus">
        <title>Genome sequencing and comparison of five Tilletia species to identify candidate genes for the detection of regulated species infecting wheat.</title>
        <authorList>
            <person name="Nguyen H.D.T."/>
            <person name="Sultana T."/>
            <person name="Kesanakurti P."/>
            <person name="Hambleton S."/>
        </authorList>
    </citation>
    <scope>NUCLEOTIDE SEQUENCE</scope>
    <source>
        <strain evidence="9">DAOMC 238032</strain>
    </source>
</reference>
<dbReference type="InterPro" id="IPR001005">
    <property type="entry name" value="SANT/Myb"/>
</dbReference>
<reference evidence="8" key="3">
    <citation type="submission" date="2020-10" db="EMBL/GenBank/DDBJ databases">
        <authorList>
            <person name="Sedaghatjoo S."/>
        </authorList>
    </citation>
    <scope>NUCLEOTIDE SEQUENCE</scope>
    <source>
        <strain evidence="8">AZH3</strain>
    </source>
</reference>
<dbReference type="PROSITE" id="PS51294">
    <property type="entry name" value="HTH_MYB"/>
    <property type="match status" value="1"/>
</dbReference>
<dbReference type="PANTHER" id="PTHR46380:SF2">
    <property type="entry name" value="CYCLIN-D-BINDING MYB-LIKE TRANSCRIPTION FACTOR 1"/>
    <property type="match status" value="1"/>
</dbReference>
<feature type="domain" description="HTH myb-type" evidence="7">
    <location>
        <begin position="154"/>
        <end position="201"/>
    </location>
</feature>
<comment type="caution">
    <text evidence="9">The sequence shown here is derived from an EMBL/GenBank/DDBJ whole genome shotgun (WGS) entry which is preliminary data.</text>
</comment>
<dbReference type="PROSITE" id="PS50090">
    <property type="entry name" value="MYB_LIKE"/>
    <property type="match status" value="2"/>
</dbReference>
<feature type="compositionally biased region" description="Low complexity" evidence="4">
    <location>
        <begin position="504"/>
        <end position="540"/>
    </location>
</feature>
<dbReference type="PANTHER" id="PTHR46380">
    <property type="entry name" value="CYCLIN-D-BINDING MYB-LIKE TRANSCRIPTION FACTOR 1"/>
    <property type="match status" value="1"/>
</dbReference>
<sequence length="627" mass="69201">MASDDETAAGSASPQPEGSTSQAPPPKKTKAQQNIDRAIAKFRGWPAREIVIHNEGYGAILRALKEEYGLEYNVGRFSEEEAQTVHKQVTIFMKRMRMKHEHLHRALYGQQGKRNKAALKELVLEATTALNGARPYPAVREFIQRQYREGGYQGRWSKEEEKQLCAAIKKHGNRWESIAEEVGRTGEDCRAKWRRLKERDDPIANPIKLGPWTDEETKKLVDTVDRLSQEMGIEMGLEFGQNLTGVEWQNVVNEAGLQRDPIQSRNKYITLMKKDAGVPLRPPKKGSTKRFGPEDRLILVDRIIAQLERSSLESEINWAKLSDKAWNWRPSELIRRWAYIKRRVSPKKPRGSFWSQLEAMRKKVLRNSNRFLRRKEQEKIQRRELRKLNKANASVPPTPRVASDSDAEGTPPSAQPHRPSNQSKSKGKDKAATTSSSSASRVLGKRRRDDSSSSGTSSDDSDSDSDSDPGSGSGVFGRNLIALSRLAPGSQTTAAAKKKKAVKGKSSNGKSNAKAAQARRGSNSGSGSQSNSDSDESGLSRNSAAGAGTGADSSSSDDSSSSSDSSDGDSSSDDDSSDSDSSSDDNSSDDENPSDQEQIDNRPRDAIPARPYDYIDSEEEELAMMSG</sequence>
<protein>
    <recommendedName>
        <fullName evidence="12">Myb-like domain-containing protein</fullName>
    </recommendedName>
</protein>
<dbReference type="InterPro" id="IPR051651">
    <property type="entry name" value="DMTF1_DNA-bind_reg"/>
</dbReference>
<feature type="compositionally biased region" description="Polar residues" evidence="4">
    <location>
        <begin position="10"/>
        <end position="22"/>
    </location>
</feature>
<evidence type="ECO:0000259" key="5">
    <source>
        <dbReference type="PROSITE" id="PS50090"/>
    </source>
</evidence>
<dbReference type="AlphaFoldDB" id="A0A177UVH2"/>
<name>A0A177UVH2_9BASI</name>
<proteinExistence type="predicted"/>
<evidence type="ECO:0008006" key="12">
    <source>
        <dbReference type="Google" id="ProtNLM"/>
    </source>
</evidence>
<dbReference type="InterPro" id="IPR009057">
    <property type="entry name" value="Homeodomain-like_sf"/>
</dbReference>
<evidence type="ECO:0000256" key="1">
    <source>
        <dbReference type="ARBA" id="ARBA00004123"/>
    </source>
</evidence>
<evidence type="ECO:0000256" key="3">
    <source>
        <dbReference type="ARBA" id="ARBA00023242"/>
    </source>
</evidence>
<feature type="region of interest" description="Disordered" evidence="4">
    <location>
        <begin position="1"/>
        <end position="33"/>
    </location>
</feature>
<evidence type="ECO:0000256" key="2">
    <source>
        <dbReference type="ARBA" id="ARBA00023125"/>
    </source>
</evidence>